<dbReference type="PROSITE" id="PS50125">
    <property type="entry name" value="GUANYLATE_CYCLASE_2"/>
    <property type="match status" value="1"/>
</dbReference>
<evidence type="ECO:0000313" key="3">
    <source>
        <dbReference type="EMBL" id="MEW9919095.1"/>
    </source>
</evidence>
<evidence type="ECO:0000259" key="2">
    <source>
        <dbReference type="PROSITE" id="PS50125"/>
    </source>
</evidence>
<accession>A0ABV3RJF6</accession>
<evidence type="ECO:0000259" key="1">
    <source>
        <dbReference type="PROSITE" id="PS50006"/>
    </source>
</evidence>
<dbReference type="PROSITE" id="PS50006">
    <property type="entry name" value="FHA_DOMAIN"/>
    <property type="match status" value="1"/>
</dbReference>
<dbReference type="InterPro" id="IPR008984">
    <property type="entry name" value="SMAD_FHA_dom_sf"/>
</dbReference>
<dbReference type="Pfam" id="PF00498">
    <property type="entry name" value="FHA"/>
    <property type="match status" value="1"/>
</dbReference>
<dbReference type="InterPro" id="IPR029787">
    <property type="entry name" value="Nucleotide_cyclase"/>
</dbReference>
<feature type="domain" description="FHA" evidence="1">
    <location>
        <begin position="201"/>
        <end position="244"/>
    </location>
</feature>
<dbReference type="Gene3D" id="2.60.200.20">
    <property type="match status" value="1"/>
</dbReference>
<dbReference type="EMBL" id="JBFNXX010000003">
    <property type="protein sequence ID" value="MEW9919095.1"/>
    <property type="molecule type" value="Genomic_DNA"/>
</dbReference>
<dbReference type="SUPFAM" id="SSF49879">
    <property type="entry name" value="SMAD/FHA domain"/>
    <property type="match status" value="1"/>
</dbReference>
<dbReference type="RefSeq" id="WP_367876795.1">
    <property type="nucleotide sequence ID" value="NZ_JBFNXX010000003.1"/>
</dbReference>
<protein>
    <submittedName>
        <fullName evidence="3">Adenylate/guanylate cyclase domain-containing protein</fullName>
    </submittedName>
</protein>
<organism evidence="3 4">
    <name type="scientific">Sulfitobacter sediminis</name>
    <dbReference type="NCBI Taxonomy" id="3234186"/>
    <lineage>
        <taxon>Bacteria</taxon>
        <taxon>Pseudomonadati</taxon>
        <taxon>Pseudomonadota</taxon>
        <taxon>Alphaproteobacteria</taxon>
        <taxon>Rhodobacterales</taxon>
        <taxon>Roseobacteraceae</taxon>
        <taxon>Sulfitobacter</taxon>
    </lineage>
</organism>
<name>A0ABV3RJF6_9RHOB</name>
<dbReference type="InterPro" id="IPR000253">
    <property type="entry name" value="FHA_dom"/>
</dbReference>
<reference evidence="3 4" key="1">
    <citation type="submission" date="2024-07" db="EMBL/GenBank/DDBJ databases">
        <title>Marimonas sp.nov., isolated from tidal-flat sediment.</title>
        <authorList>
            <person name="Jayan J.N."/>
            <person name="Lee S.S."/>
        </authorList>
    </citation>
    <scope>NUCLEOTIDE SEQUENCE [LARGE SCALE GENOMIC DNA]</scope>
    <source>
        <strain evidence="3 4">MJW-29</strain>
    </source>
</reference>
<feature type="domain" description="Guanylate cyclase" evidence="2">
    <location>
        <begin position="5"/>
        <end position="112"/>
    </location>
</feature>
<dbReference type="SUPFAM" id="SSF55073">
    <property type="entry name" value="Nucleotide cyclase"/>
    <property type="match status" value="1"/>
</dbReference>
<keyword evidence="4" id="KW-1185">Reference proteome</keyword>
<gene>
    <name evidence="3" type="ORF">AB2B41_05750</name>
</gene>
<dbReference type="Gene3D" id="3.30.70.1230">
    <property type="entry name" value="Nucleotide cyclase"/>
    <property type="match status" value="1"/>
</dbReference>
<proteinExistence type="predicted"/>
<dbReference type="Pfam" id="PF00211">
    <property type="entry name" value="Guanylate_cyc"/>
    <property type="match status" value="1"/>
</dbReference>
<dbReference type="InterPro" id="IPR001054">
    <property type="entry name" value="A/G_cyclase"/>
</dbReference>
<comment type="caution">
    <text evidence="3">The sequence shown here is derived from an EMBL/GenBank/DDBJ whole genome shotgun (WGS) entry which is preliminary data.</text>
</comment>
<evidence type="ECO:0000313" key="4">
    <source>
        <dbReference type="Proteomes" id="UP001556098"/>
    </source>
</evidence>
<dbReference type="PANTHER" id="PTHR43081">
    <property type="entry name" value="ADENYLATE CYCLASE, TERMINAL-DIFFERENTIATION SPECIFIC-RELATED"/>
    <property type="match status" value="1"/>
</dbReference>
<dbReference type="Proteomes" id="UP001556098">
    <property type="component" value="Unassembled WGS sequence"/>
</dbReference>
<dbReference type="CDD" id="cd07302">
    <property type="entry name" value="CHD"/>
    <property type="match status" value="1"/>
</dbReference>
<dbReference type="InterPro" id="IPR050697">
    <property type="entry name" value="Adenylyl/Guanylyl_Cyclase_3/4"/>
</dbReference>
<dbReference type="PANTHER" id="PTHR43081:SF1">
    <property type="entry name" value="ADENYLATE CYCLASE, TERMINAL-DIFFERENTIATION SPECIFIC"/>
    <property type="match status" value="1"/>
</dbReference>
<sequence>MATAHVLIADVTGSTKLYDRMSDREALSRISGILARMRTIVEENGGTCVKSQGDDTLSHFSDADSAFKAARAMIEDDWPDGLAVHAGAYHGELVTHEADIYGDAVNTAARLATLAKPGEILLGDTVFEKLSERNRALCVSMGGLKLKGKESPVRVHSFAVGDLDTQTVLFGAKSVDTGPRTDSVALSCNGAAWTLTDGQSIMVGRSADCEARLAHPWVSRKHGSFELRAAQLEYTDHSSSGSTVITADGQEISLQRRSMLLSGVGMILVGTRDATLSDSVIRYATNDLVPD</sequence>